<organism evidence="1 2">
    <name type="scientific">Lactobacillus kalixensis DSM 16043</name>
    <dbReference type="NCBI Taxonomy" id="1423763"/>
    <lineage>
        <taxon>Bacteria</taxon>
        <taxon>Bacillati</taxon>
        <taxon>Bacillota</taxon>
        <taxon>Bacilli</taxon>
        <taxon>Lactobacillales</taxon>
        <taxon>Lactobacillaceae</taxon>
        <taxon>Lactobacillus</taxon>
    </lineage>
</organism>
<comment type="caution">
    <text evidence="1">The sequence shown here is derived from an EMBL/GenBank/DDBJ whole genome shotgun (WGS) entry which is preliminary data.</text>
</comment>
<dbReference type="GO" id="GO:0047429">
    <property type="term" value="F:nucleoside triphosphate diphosphatase activity"/>
    <property type="evidence" value="ECO:0007669"/>
    <property type="project" value="InterPro"/>
</dbReference>
<keyword evidence="2" id="KW-1185">Reference proteome</keyword>
<dbReference type="PATRIC" id="fig|1423763.3.peg.864"/>
<gene>
    <name evidence="1" type="ORF">FC46_GL000852</name>
</gene>
<sequence>MLLYGEVNELFQAWLKDDSENIGEELADVAIFLLGISEMLGKDLGEEITKKMKINKDRVYVNGKKLRS</sequence>
<dbReference type="EMBL" id="AZFM01000025">
    <property type="protein sequence ID" value="KRL89296.1"/>
    <property type="molecule type" value="Genomic_DNA"/>
</dbReference>
<proteinExistence type="predicted"/>
<evidence type="ECO:0008006" key="3">
    <source>
        <dbReference type="Google" id="ProtNLM"/>
    </source>
</evidence>
<dbReference type="SUPFAM" id="SSF101386">
    <property type="entry name" value="all-alpha NTP pyrophosphatases"/>
    <property type="match status" value="1"/>
</dbReference>
<protein>
    <recommendedName>
        <fullName evidence="3">NTP pyrophosphohydrolase MazG putative catalytic core domain-containing protein</fullName>
    </recommendedName>
</protein>
<reference evidence="1 2" key="1">
    <citation type="journal article" date="2015" name="Genome Announc.">
        <title>Expanding the biotechnology potential of lactobacilli through comparative genomics of 213 strains and associated genera.</title>
        <authorList>
            <person name="Sun Z."/>
            <person name="Harris H.M."/>
            <person name="McCann A."/>
            <person name="Guo C."/>
            <person name="Argimon S."/>
            <person name="Zhang W."/>
            <person name="Yang X."/>
            <person name="Jeffery I.B."/>
            <person name="Cooney J.C."/>
            <person name="Kagawa T.F."/>
            <person name="Liu W."/>
            <person name="Song Y."/>
            <person name="Salvetti E."/>
            <person name="Wrobel A."/>
            <person name="Rasinkangas P."/>
            <person name="Parkhill J."/>
            <person name="Rea M.C."/>
            <person name="O'Sullivan O."/>
            <person name="Ritari J."/>
            <person name="Douillard F.P."/>
            <person name="Paul Ross R."/>
            <person name="Yang R."/>
            <person name="Briner A.E."/>
            <person name="Felis G.E."/>
            <person name="de Vos W.M."/>
            <person name="Barrangou R."/>
            <person name="Klaenhammer T.R."/>
            <person name="Caufield P.W."/>
            <person name="Cui Y."/>
            <person name="Zhang H."/>
            <person name="O'Toole P.W."/>
        </authorList>
    </citation>
    <scope>NUCLEOTIDE SEQUENCE [LARGE SCALE GENOMIC DNA]</scope>
    <source>
        <strain evidence="1 2">DSM 16043</strain>
    </source>
</reference>
<dbReference type="Proteomes" id="UP000051036">
    <property type="component" value="Unassembled WGS sequence"/>
</dbReference>
<dbReference type="Pfam" id="PF12643">
    <property type="entry name" value="MazG-like"/>
    <property type="match status" value="1"/>
</dbReference>
<dbReference type="Gene3D" id="1.10.287.1080">
    <property type="entry name" value="MazG-like"/>
    <property type="match status" value="1"/>
</dbReference>
<dbReference type="InterPro" id="IPR025984">
    <property type="entry name" value="DCTPP"/>
</dbReference>
<evidence type="ECO:0000313" key="2">
    <source>
        <dbReference type="Proteomes" id="UP000051036"/>
    </source>
</evidence>
<accession>A0A0R1U7S6</accession>
<dbReference type="AlphaFoldDB" id="A0A0R1U7S6"/>
<name>A0A0R1U7S6_9LACO</name>
<evidence type="ECO:0000313" key="1">
    <source>
        <dbReference type="EMBL" id="KRL89296.1"/>
    </source>
</evidence>
<dbReference type="GO" id="GO:0009143">
    <property type="term" value="P:nucleoside triphosphate catabolic process"/>
    <property type="evidence" value="ECO:0007669"/>
    <property type="project" value="InterPro"/>
</dbReference>
<dbReference type="STRING" id="1423763.FC46_GL000852"/>